<accession>A0A366EMS4</accession>
<feature type="binding site" evidence="12">
    <location>
        <position position="290"/>
    </location>
    <ligand>
        <name>substrate</name>
    </ligand>
</feature>
<proteinExistence type="inferred from homology"/>
<comment type="subunit">
    <text evidence="12">Homodimer.</text>
</comment>
<comment type="catalytic activity">
    <reaction evidence="7 12 14">
        <text>meso-2,6-diaminopimelate + H(+) = L-lysine + CO2</text>
        <dbReference type="Rhea" id="RHEA:15101"/>
        <dbReference type="ChEBI" id="CHEBI:15378"/>
        <dbReference type="ChEBI" id="CHEBI:16526"/>
        <dbReference type="ChEBI" id="CHEBI:32551"/>
        <dbReference type="ChEBI" id="CHEBI:57791"/>
        <dbReference type="EC" id="4.1.1.20"/>
    </reaction>
</comment>
<comment type="pathway">
    <text evidence="8 12 14">Amino-acid biosynthesis; L-lysine biosynthesis via DAP pathway; L-lysine from DL-2,6-diaminopimelate: step 1/1.</text>
</comment>
<organism evidence="16 17">
    <name type="scientific">Rossellomorea aquimaris</name>
    <dbReference type="NCBI Taxonomy" id="189382"/>
    <lineage>
        <taxon>Bacteria</taxon>
        <taxon>Bacillati</taxon>
        <taxon>Bacillota</taxon>
        <taxon>Bacilli</taxon>
        <taxon>Bacillales</taxon>
        <taxon>Bacillaceae</taxon>
        <taxon>Rossellomorea</taxon>
    </lineage>
</organism>
<evidence type="ECO:0000259" key="15">
    <source>
        <dbReference type="Pfam" id="PF02784"/>
    </source>
</evidence>
<dbReference type="RefSeq" id="WP_113970353.1">
    <property type="nucleotide sequence ID" value="NZ_QNRJ01000011.1"/>
</dbReference>
<dbReference type="UniPathway" id="UPA00034">
    <property type="reaction ID" value="UER00027"/>
</dbReference>
<keyword evidence="5 12" id="KW-0457">Lysine biosynthesis</keyword>
<evidence type="ECO:0000256" key="2">
    <source>
        <dbReference type="ARBA" id="ARBA00022605"/>
    </source>
</evidence>
<evidence type="ECO:0000256" key="10">
    <source>
        <dbReference type="ARBA" id="ARBA00066427"/>
    </source>
</evidence>
<dbReference type="GO" id="GO:0030170">
    <property type="term" value="F:pyridoxal phosphate binding"/>
    <property type="evidence" value="ECO:0007669"/>
    <property type="project" value="UniProtKB-UniRule"/>
</dbReference>
<evidence type="ECO:0000256" key="12">
    <source>
        <dbReference type="HAMAP-Rule" id="MF_02120"/>
    </source>
</evidence>
<gene>
    <name evidence="12" type="primary">lysA</name>
    <name evidence="16" type="ORF">DET59_111108</name>
</gene>
<evidence type="ECO:0000256" key="4">
    <source>
        <dbReference type="ARBA" id="ARBA00022898"/>
    </source>
</evidence>
<dbReference type="GO" id="GO:0008836">
    <property type="term" value="F:diaminopimelate decarboxylase activity"/>
    <property type="evidence" value="ECO:0007669"/>
    <property type="project" value="UniProtKB-UniRule"/>
</dbReference>
<feature type="binding site" evidence="12">
    <location>
        <position position="331"/>
    </location>
    <ligand>
        <name>substrate</name>
    </ligand>
</feature>
<feature type="binding site" evidence="12">
    <location>
        <position position="327"/>
    </location>
    <ligand>
        <name>substrate</name>
    </ligand>
</feature>
<dbReference type="InterPro" id="IPR022644">
    <property type="entry name" value="De-COase2_N"/>
</dbReference>
<keyword evidence="6 12" id="KW-0456">Lyase</keyword>
<evidence type="ECO:0000256" key="3">
    <source>
        <dbReference type="ARBA" id="ARBA00022793"/>
    </source>
</evidence>
<feature type="binding site" evidence="12">
    <location>
        <position position="359"/>
    </location>
    <ligand>
        <name>substrate</name>
    </ligand>
</feature>
<dbReference type="EC" id="4.1.1.20" evidence="10 12"/>
<dbReference type="CDD" id="cd06828">
    <property type="entry name" value="PLPDE_III_DapDC"/>
    <property type="match status" value="1"/>
</dbReference>
<dbReference type="Gene3D" id="2.40.37.10">
    <property type="entry name" value="Lyase, Ornithine Decarboxylase, Chain A, domain 1"/>
    <property type="match status" value="1"/>
</dbReference>
<dbReference type="NCBIfam" id="TIGR01048">
    <property type="entry name" value="lysA"/>
    <property type="match status" value="1"/>
</dbReference>
<dbReference type="InterPro" id="IPR000183">
    <property type="entry name" value="Orn/DAP/Arg_de-COase"/>
</dbReference>
<name>A0A366EMS4_9BACI</name>
<dbReference type="InterPro" id="IPR029066">
    <property type="entry name" value="PLP-binding_barrel"/>
</dbReference>
<evidence type="ECO:0000256" key="13">
    <source>
        <dbReference type="PIRSR" id="PIRSR600183-50"/>
    </source>
</evidence>
<dbReference type="Gene3D" id="3.20.20.10">
    <property type="entry name" value="Alanine racemase"/>
    <property type="match status" value="1"/>
</dbReference>
<dbReference type="InterPro" id="IPR009006">
    <property type="entry name" value="Ala_racemase/Decarboxylase_C"/>
</dbReference>
<evidence type="ECO:0000256" key="9">
    <source>
        <dbReference type="ARBA" id="ARBA00060983"/>
    </source>
</evidence>
<dbReference type="PANTHER" id="PTHR43727">
    <property type="entry name" value="DIAMINOPIMELATE DECARBOXYLASE"/>
    <property type="match status" value="1"/>
</dbReference>
<comment type="cofactor">
    <cofactor evidence="1 12 13 14">
        <name>pyridoxal 5'-phosphate</name>
        <dbReference type="ChEBI" id="CHEBI:597326"/>
    </cofactor>
</comment>
<protein>
    <recommendedName>
        <fullName evidence="11 12">Diaminopimelate decarboxylase</fullName>
        <shortName evidence="12">DAP decarboxylase</shortName>
        <shortName evidence="12">DAPDC</shortName>
        <ecNumber evidence="10 12">4.1.1.20</ecNumber>
    </recommendedName>
</protein>
<dbReference type="PANTHER" id="PTHR43727:SF2">
    <property type="entry name" value="GROUP IV DECARBOXYLASE"/>
    <property type="match status" value="1"/>
</dbReference>
<reference evidence="16 17" key="1">
    <citation type="submission" date="2018-06" db="EMBL/GenBank/DDBJ databases">
        <title>Freshwater and sediment microbial communities from various areas in North America, analyzing microbe dynamics in response to fracking.</title>
        <authorList>
            <person name="Lamendella R."/>
        </authorList>
    </citation>
    <scope>NUCLEOTIDE SEQUENCE [LARGE SCALE GENOMIC DNA]</scope>
    <source>
        <strain evidence="16 17">97B</strain>
    </source>
</reference>
<dbReference type="PRINTS" id="PR01179">
    <property type="entry name" value="ODADCRBXLASE"/>
</dbReference>
<evidence type="ECO:0000256" key="8">
    <source>
        <dbReference type="ARBA" id="ARBA00060643"/>
    </source>
</evidence>
<dbReference type="FunFam" id="2.40.37.10:FF:000003">
    <property type="entry name" value="Diaminopimelate decarboxylase"/>
    <property type="match status" value="1"/>
</dbReference>
<feature type="binding site" evidence="12">
    <location>
        <position position="245"/>
    </location>
    <ligand>
        <name>pyridoxal 5'-phosphate</name>
        <dbReference type="ChEBI" id="CHEBI:597326"/>
    </ligand>
</feature>
<feature type="binding site" evidence="12">
    <location>
        <position position="387"/>
    </location>
    <ligand>
        <name>substrate</name>
    </ligand>
</feature>
<evidence type="ECO:0000256" key="7">
    <source>
        <dbReference type="ARBA" id="ARBA00050464"/>
    </source>
</evidence>
<dbReference type="OrthoDB" id="9802241at2"/>
<dbReference type="InterPro" id="IPR002986">
    <property type="entry name" value="DAP_deCOOHase_LysA"/>
</dbReference>
<dbReference type="GO" id="GO:0009089">
    <property type="term" value="P:lysine biosynthetic process via diaminopimelate"/>
    <property type="evidence" value="ECO:0007669"/>
    <property type="project" value="UniProtKB-UniRule"/>
</dbReference>
<dbReference type="Proteomes" id="UP000252118">
    <property type="component" value="Unassembled WGS sequence"/>
</dbReference>
<feature type="modified residue" description="N6-(pyridoxal phosphate)lysine" evidence="12 13">
    <location>
        <position position="63"/>
    </location>
</feature>
<feature type="binding site" evidence="12">
    <location>
        <begin position="287"/>
        <end position="290"/>
    </location>
    <ligand>
        <name>pyridoxal 5'-phosphate</name>
        <dbReference type="ChEBI" id="CHEBI:597326"/>
    </ligand>
</feature>
<feature type="active site" description="Proton donor" evidence="13">
    <location>
        <position position="358"/>
    </location>
</feature>
<dbReference type="Pfam" id="PF02784">
    <property type="entry name" value="Orn_Arg_deC_N"/>
    <property type="match status" value="1"/>
</dbReference>
<feature type="domain" description="Orn/DAP/Arg decarboxylase 2 N-terminal" evidence="15">
    <location>
        <begin position="38"/>
        <end position="294"/>
    </location>
</feature>
<dbReference type="EMBL" id="QNRJ01000011">
    <property type="protein sequence ID" value="RBP03010.1"/>
    <property type="molecule type" value="Genomic_DNA"/>
</dbReference>
<dbReference type="HAMAP" id="MF_02120">
    <property type="entry name" value="LysA"/>
    <property type="match status" value="1"/>
</dbReference>
<evidence type="ECO:0000256" key="14">
    <source>
        <dbReference type="RuleBase" id="RU003738"/>
    </source>
</evidence>
<dbReference type="SUPFAM" id="SSF51419">
    <property type="entry name" value="PLP-binding barrel"/>
    <property type="match status" value="1"/>
</dbReference>
<evidence type="ECO:0000256" key="11">
    <source>
        <dbReference type="ARBA" id="ARBA00074972"/>
    </source>
</evidence>
<dbReference type="FunFam" id="3.20.20.10:FF:000003">
    <property type="entry name" value="Diaminopimelate decarboxylase"/>
    <property type="match status" value="1"/>
</dbReference>
<evidence type="ECO:0000256" key="5">
    <source>
        <dbReference type="ARBA" id="ARBA00023154"/>
    </source>
</evidence>
<dbReference type="SUPFAM" id="SSF50621">
    <property type="entry name" value="Alanine racemase C-terminal domain-like"/>
    <property type="match status" value="1"/>
</dbReference>
<comment type="function">
    <text evidence="12">Specifically catalyzes the decarboxylation of meso-diaminopimelate (meso-DAP) to L-lysine.</text>
</comment>
<comment type="similarity">
    <text evidence="9 12">Belongs to the Orn/Lys/Arg decarboxylase class-II family. LysA subfamily.</text>
</comment>
<evidence type="ECO:0000256" key="6">
    <source>
        <dbReference type="ARBA" id="ARBA00023239"/>
    </source>
</evidence>
<evidence type="ECO:0000256" key="1">
    <source>
        <dbReference type="ARBA" id="ARBA00001933"/>
    </source>
</evidence>
<feature type="binding site" evidence="12">
    <location>
        <position position="387"/>
    </location>
    <ligand>
        <name>pyridoxal 5'-phosphate</name>
        <dbReference type="ChEBI" id="CHEBI:597326"/>
    </ligand>
</feature>
<comment type="caution">
    <text evidence="16">The sequence shown here is derived from an EMBL/GenBank/DDBJ whole genome shotgun (WGS) entry which is preliminary data.</text>
</comment>
<keyword evidence="4 12" id="KW-0663">Pyridoxal phosphate</keyword>
<keyword evidence="3 12" id="KW-0210">Decarboxylase</keyword>
<evidence type="ECO:0000313" key="16">
    <source>
        <dbReference type="EMBL" id="RBP03010.1"/>
    </source>
</evidence>
<dbReference type="AlphaFoldDB" id="A0A366EMS4"/>
<evidence type="ECO:0000313" key="17">
    <source>
        <dbReference type="Proteomes" id="UP000252118"/>
    </source>
</evidence>
<keyword evidence="2 12" id="KW-0028">Amino-acid biosynthesis</keyword>
<sequence>MSTVDVNVSGDLEIGGMSTGELVETYGTPLMVYDEGMIRGNAKLFREAFKESGLQYQVAYASKAFLCKEMVRLAEQENLSLDVVSGGELYTALEAGFPAARIHFHGNNKSEEELIMALEAEIGCFVVDSFLELELLHDLAKEREQEVQILIRVTPGVEAHTHEYITTGQEDSKFGFSISNGQAATAIGLAIRKPYFSLLGLHSHIGSQIFEQAGFDQAIQVLADFMQRIRIDLDATMPVLNIGGGFGVRYTEEDQPLPIPTYVKGITDSVKNYFAKNEYPLPEVWVEPGRSMVAEAGTTLYKVGSKKIIPDVRTYVAIDGGMTDNIRPALYQAKYDAVLANRPQEECTELVSIAGKCCESGDMLIWDLMLPPTNYGDILAVFSTGAYGYSMASNYNRIPRPAVVFVKDGESRVVIERESYADLVRNDR</sequence>
<dbReference type="PRINTS" id="PR01181">
    <property type="entry name" value="DAPDCRBXLASE"/>
</dbReference>